<feature type="domain" description="DinB-like" evidence="1">
    <location>
        <begin position="12"/>
        <end position="149"/>
    </location>
</feature>
<dbReference type="Pfam" id="PF12867">
    <property type="entry name" value="DinB_2"/>
    <property type="match status" value="1"/>
</dbReference>
<dbReference type="InterPro" id="IPR034660">
    <property type="entry name" value="DinB/YfiT-like"/>
</dbReference>
<evidence type="ECO:0000259" key="1">
    <source>
        <dbReference type="Pfam" id="PF12867"/>
    </source>
</evidence>
<dbReference type="Proteomes" id="UP000677234">
    <property type="component" value="Chromosome"/>
</dbReference>
<name>A0A7T5JPG3_9BACL</name>
<dbReference type="EMBL" id="CP073708">
    <property type="protein sequence ID" value="QUO42147.1"/>
    <property type="molecule type" value="Genomic_DNA"/>
</dbReference>
<sequence>MNFSMSEAIEVLERTPQSLAHLLAGLSDSWLQCNEGEETWNAREVIEHLVEAEKWNWIPRLEMILQDGESNSFPPFDRFSHLQKSADSSLEEKLQEFQSLRTENLQKLKELIRPEHLELTGVHPALGPVKAREVISTWVVHDLTHTAQIVRVMAGRYRADVGPWIEYLGILKKRG</sequence>
<dbReference type="AlphaFoldDB" id="A0A7T5JPG3"/>
<dbReference type="InterPro" id="IPR024775">
    <property type="entry name" value="DinB-like"/>
</dbReference>
<keyword evidence="5" id="KW-1185">Reference proteome</keyword>
<dbReference type="SUPFAM" id="SSF109854">
    <property type="entry name" value="DinB/YfiT-like putative metalloenzymes"/>
    <property type="match status" value="1"/>
</dbReference>
<gene>
    <name evidence="2" type="ORF">JD108_03700</name>
    <name evidence="3" type="ORF">KDJ56_03705</name>
</gene>
<reference evidence="3" key="2">
    <citation type="submission" date="2021-04" db="EMBL/GenBank/DDBJ databases">
        <title>Brevibacillus composti FJAT-54423, complete genome.</title>
        <authorList>
            <person name="Tang R."/>
        </authorList>
    </citation>
    <scope>NUCLEOTIDE SEQUENCE</scope>
    <source>
        <strain evidence="3">FJAT-54424</strain>
    </source>
</reference>
<dbReference type="Proteomes" id="UP000595847">
    <property type="component" value="Chromosome"/>
</dbReference>
<evidence type="ECO:0000313" key="3">
    <source>
        <dbReference type="EMBL" id="QUO42147.1"/>
    </source>
</evidence>
<dbReference type="EMBL" id="CP066308">
    <property type="protein sequence ID" value="QQE75061.1"/>
    <property type="molecule type" value="Genomic_DNA"/>
</dbReference>
<evidence type="ECO:0000313" key="5">
    <source>
        <dbReference type="Proteomes" id="UP000677234"/>
    </source>
</evidence>
<evidence type="ECO:0000313" key="4">
    <source>
        <dbReference type="Proteomes" id="UP000595847"/>
    </source>
</evidence>
<proteinExistence type="predicted"/>
<reference evidence="2 4" key="1">
    <citation type="submission" date="2020-12" db="EMBL/GenBank/DDBJ databases">
        <title>strain FJAT-54423T represents a novel species of the genus Brevibacillus.</title>
        <authorList>
            <person name="Tang R."/>
        </authorList>
    </citation>
    <scope>NUCLEOTIDE SEQUENCE [LARGE SCALE GENOMIC DNA]</scope>
    <source>
        <strain evidence="2 4">FJAT-54423</strain>
    </source>
</reference>
<evidence type="ECO:0000313" key="2">
    <source>
        <dbReference type="EMBL" id="QQE75061.1"/>
    </source>
</evidence>
<organism evidence="2 4">
    <name type="scientific">Brevibacillus composti</name>
    <dbReference type="NCBI Taxonomy" id="2796470"/>
    <lineage>
        <taxon>Bacteria</taxon>
        <taxon>Bacillati</taxon>
        <taxon>Bacillota</taxon>
        <taxon>Bacilli</taxon>
        <taxon>Bacillales</taxon>
        <taxon>Paenibacillaceae</taxon>
        <taxon>Brevibacillus</taxon>
    </lineage>
</organism>
<dbReference type="RefSeq" id="WP_198828594.1">
    <property type="nucleotide sequence ID" value="NZ_CP066308.1"/>
</dbReference>
<dbReference type="KEGG" id="bcop:JD108_03700"/>
<accession>A0A7T5JPG3</accession>
<protein>
    <submittedName>
        <fullName evidence="2">DinB family protein</fullName>
    </submittedName>
</protein>
<dbReference type="Gene3D" id="1.20.120.450">
    <property type="entry name" value="dinb family like domain"/>
    <property type="match status" value="1"/>
</dbReference>